<dbReference type="InterPro" id="IPR005178">
    <property type="entry name" value="Ostalpha/TMEM184C"/>
</dbReference>
<evidence type="ECO:0000256" key="1">
    <source>
        <dbReference type="ARBA" id="ARBA00004141"/>
    </source>
</evidence>
<name>A0A2A6CXX2_PRIPA</name>
<dbReference type="GO" id="GO:0016020">
    <property type="term" value="C:membrane"/>
    <property type="evidence" value="ECO:0000318"/>
    <property type="project" value="GO_Central"/>
</dbReference>
<sequence length="426" mass="47882">MLFGHSAIHIPLFLQYCLYYCPYHIISVQSSAYSLLLTRNIETTPFQEMNQLGNHGMLFANWGIISPIPGLTPAQINALSRMNHSVLIRAPPCSDFFKALTGVYLAFFIIAAILTVIVTIVCMKMIVEVFIKIKNEYVQVDLYWLLSSPMVVCWICFLGICFPRSSGILYAVGLAMVVMALATTCTLFARLYGGRKGLSEYLLSHNRRMEFAAKPLCCCCKCLSSAIPTVKNIRLFSLLVDQTPFVRIVLAIALLIISMEGSPLNDPVVTTLNIIGVVSTLTAQYAAHVIMSMSENDLTESGFDLLFKCMNVVQTVYSLQRFILEMIGRYDGFPELPPMTPETISAFWFFVGMIGWYTVISIALAAKIRPGRSSFFDDEKHNKSTRTRMHMEQPPPPQITQIELTDRITLPSRVPDRRNRRLPLDG</sequence>
<gene>
    <name evidence="5" type="primary">WBGene00092659</name>
</gene>
<keyword evidence="2" id="KW-0812">Transmembrane</keyword>
<evidence type="ECO:0000256" key="2">
    <source>
        <dbReference type="ARBA" id="ARBA00022692"/>
    </source>
</evidence>
<dbReference type="SMART" id="SM01417">
    <property type="entry name" value="Solute_trans_a"/>
    <property type="match status" value="1"/>
</dbReference>
<accession>A0A8R1Y8V5</accession>
<reference evidence="5" key="2">
    <citation type="submission" date="2022-06" db="UniProtKB">
        <authorList>
            <consortium name="EnsemblMetazoa"/>
        </authorList>
    </citation>
    <scope>IDENTIFICATION</scope>
    <source>
        <strain evidence="5">PS312</strain>
    </source>
</reference>
<reference evidence="6" key="1">
    <citation type="journal article" date="2008" name="Nat. Genet.">
        <title>The Pristionchus pacificus genome provides a unique perspective on nematode lifestyle and parasitism.</title>
        <authorList>
            <person name="Dieterich C."/>
            <person name="Clifton S.W."/>
            <person name="Schuster L.N."/>
            <person name="Chinwalla A."/>
            <person name="Delehaunty K."/>
            <person name="Dinkelacker I."/>
            <person name="Fulton L."/>
            <person name="Fulton R."/>
            <person name="Godfrey J."/>
            <person name="Minx P."/>
            <person name="Mitreva M."/>
            <person name="Roeseler W."/>
            <person name="Tian H."/>
            <person name="Witte H."/>
            <person name="Yang S.P."/>
            <person name="Wilson R.K."/>
            <person name="Sommer R.J."/>
        </authorList>
    </citation>
    <scope>NUCLEOTIDE SEQUENCE [LARGE SCALE GENOMIC DNA]</scope>
    <source>
        <strain evidence="6">PS312</strain>
    </source>
</reference>
<dbReference type="OrthoDB" id="5863350at2759"/>
<accession>A0A2A6CXX2</accession>
<organism evidence="5 6">
    <name type="scientific">Pristionchus pacificus</name>
    <name type="common">Parasitic nematode worm</name>
    <dbReference type="NCBI Taxonomy" id="54126"/>
    <lineage>
        <taxon>Eukaryota</taxon>
        <taxon>Metazoa</taxon>
        <taxon>Ecdysozoa</taxon>
        <taxon>Nematoda</taxon>
        <taxon>Chromadorea</taxon>
        <taxon>Rhabditida</taxon>
        <taxon>Rhabditina</taxon>
        <taxon>Diplogasteromorpha</taxon>
        <taxon>Diplogasteroidea</taxon>
        <taxon>Neodiplogasteridae</taxon>
        <taxon>Pristionchus</taxon>
    </lineage>
</organism>
<proteinExistence type="predicted"/>
<keyword evidence="3" id="KW-1133">Transmembrane helix</keyword>
<dbReference type="AlphaFoldDB" id="A0A2A6CXX2"/>
<dbReference type="GO" id="GO:0022857">
    <property type="term" value="F:transmembrane transporter activity"/>
    <property type="evidence" value="ECO:0000318"/>
    <property type="project" value="GO_Central"/>
</dbReference>
<evidence type="ECO:0000313" key="6">
    <source>
        <dbReference type="Proteomes" id="UP000005239"/>
    </source>
</evidence>
<dbReference type="PANTHER" id="PTHR23423">
    <property type="entry name" value="ORGANIC SOLUTE TRANSPORTER-RELATED"/>
    <property type="match status" value="1"/>
</dbReference>
<keyword evidence="6" id="KW-1185">Reference proteome</keyword>
<comment type="subcellular location">
    <subcellularLocation>
        <location evidence="1">Membrane</location>
        <topology evidence="1">Multi-pass membrane protein</topology>
    </subcellularLocation>
</comment>
<protein>
    <submittedName>
        <fullName evidence="5">Uncharacterized protein</fullName>
    </submittedName>
</protein>
<evidence type="ECO:0000256" key="4">
    <source>
        <dbReference type="ARBA" id="ARBA00023136"/>
    </source>
</evidence>
<dbReference type="Proteomes" id="UP000005239">
    <property type="component" value="Unassembled WGS sequence"/>
</dbReference>
<keyword evidence="4" id="KW-0472">Membrane</keyword>
<dbReference type="EnsemblMetazoa" id="PPA03105.1">
    <property type="protein sequence ID" value="PPA03105.1"/>
    <property type="gene ID" value="WBGene00092659"/>
</dbReference>
<evidence type="ECO:0000313" key="5">
    <source>
        <dbReference type="EnsemblMetazoa" id="PPA03105.1"/>
    </source>
</evidence>
<dbReference type="Pfam" id="PF03619">
    <property type="entry name" value="Solute_trans_a"/>
    <property type="match status" value="1"/>
</dbReference>
<evidence type="ECO:0000256" key="3">
    <source>
        <dbReference type="ARBA" id="ARBA00022989"/>
    </source>
</evidence>